<reference evidence="2 3" key="1">
    <citation type="journal article" date="2004" name="Nature">
        <title>Genome sequence of the ultrasmall unicellular red alga Cyanidioschyzon merolae 10D.</title>
        <authorList>
            <person name="Matsuzaki M."/>
            <person name="Misumi O."/>
            <person name="Shin-i T."/>
            <person name="Maruyama S."/>
            <person name="Takahara M."/>
            <person name="Miyagishima S."/>
            <person name="Mori T."/>
            <person name="Nishida K."/>
            <person name="Yagisawa F."/>
            <person name="Nishida K."/>
            <person name="Yoshida Y."/>
            <person name="Nishimura Y."/>
            <person name="Nakao S."/>
            <person name="Kobayashi T."/>
            <person name="Momoyama Y."/>
            <person name="Higashiyama T."/>
            <person name="Minoda A."/>
            <person name="Sano M."/>
            <person name="Nomoto H."/>
            <person name="Oishi K."/>
            <person name="Hayashi H."/>
            <person name="Ohta F."/>
            <person name="Nishizaka S."/>
            <person name="Haga S."/>
            <person name="Miura S."/>
            <person name="Morishita T."/>
            <person name="Kabeya Y."/>
            <person name="Terasawa K."/>
            <person name="Suzuki Y."/>
            <person name="Ishii Y."/>
            <person name="Asakawa S."/>
            <person name="Takano H."/>
            <person name="Ohta N."/>
            <person name="Kuroiwa H."/>
            <person name="Tanaka K."/>
            <person name="Shimizu N."/>
            <person name="Sugano S."/>
            <person name="Sato N."/>
            <person name="Nozaki H."/>
            <person name="Ogasawara N."/>
            <person name="Kohara Y."/>
            <person name="Kuroiwa T."/>
        </authorList>
    </citation>
    <scope>NUCLEOTIDE SEQUENCE [LARGE SCALE GENOMIC DNA]</scope>
    <source>
        <strain evidence="2 3">10D</strain>
    </source>
</reference>
<accession>M1VIL3</accession>
<dbReference type="RefSeq" id="XP_005539468.1">
    <property type="nucleotide sequence ID" value="XM_005539411.1"/>
</dbReference>
<dbReference type="GeneID" id="16998186"/>
<protein>
    <submittedName>
        <fullName evidence="2">Uncharacterized protein</fullName>
    </submittedName>
</protein>
<dbReference type="OrthoDB" id="3729at2759"/>
<keyword evidence="3" id="KW-1185">Reference proteome</keyword>
<sequence>MARSVCHQARRFRRRSTQVMAEVPSSAEPGPGPVPAARVSCPCPVDVPQVL</sequence>
<dbReference type="EMBL" id="AP006502">
    <property type="protein sequence ID" value="BAM83432.1"/>
    <property type="molecule type" value="Genomic_DNA"/>
</dbReference>
<evidence type="ECO:0000313" key="2">
    <source>
        <dbReference type="EMBL" id="BAM83432.1"/>
    </source>
</evidence>
<evidence type="ECO:0000256" key="1">
    <source>
        <dbReference type="SAM" id="MobiDB-lite"/>
    </source>
</evidence>
<feature type="region of interest" description="Disordered" evidence="1">
    <location>
        <begin position="1"/>
        <end position="35"/>
    </location>
</feature>
<organism evidence="2 3">
    <name type="scientific">Cyanidioschyzon merolae (strain NIES-3377 / 10D)</name>
    <name type="common">Unicellular red alga</name>
    <dbReference type="NCBI Taxonomy" id="280699"/>
    <lineage>
        <taxon>Eukaryota</taxon>
        <taxon>Rhodophyta</taxon>
        <taxon>Bangiophyceae</taxon>
        <taxon>Cyanidiales</taxon>
        <taxon>Cyanidiaceae</taxon>
        <taxon>Cyanidioschyzon</taxon>
    </lineage>
</organism>
<dbReference type="Proteomes" id="UP000007014">
    <property type="component" value="Chromosome 20"/>
</dbReference>
<reference evidence="2 3" key="2">
    <citation type="journal article" date="2007" name="BMC Biol.">
        <title>A 100%-complete sequence reveals unusually simple genomic features in the hot-spring red alga Cyanidioschyzon merolae.</title>
        <authorList>
            <person name="Nozaki H."/>
            <person name="Takano H."/>
            <person name="Misumi O."/>
            <person name="Terasawa K."/>
            <person name="Matsuzaki M."/>
            <person name="Maruyama S."/>
            <person name="Nishida K."/>
            <person name="Yagisawa F."/>
            <person name="Yoshida Y."/>
            <person name="Fujiwara T."/>
            <person name="Takio S."/>
            <person name="Tamura K."/>
            <person name="Chung S.J."/>
            <person name="Nakamura S."/>
            <person name="Kuroiwa H."/>
            <person name="Tanaka K."/>
            <person name="Sato N."/>
            <person name="Kuroiwa T."/>
        </authorList>
    </citation>
    <scope>NUCLEOTIDE SEQUENCE [LARGE SCALE GENOMIC DNA]</scope>
    <source>
        <strain evidence="2 3">10D</strain>
    </source>
</reference>
<gene>
    <name evidence="2" type="ORF">CYME_CMT506C</name>
</gene>
<evidence type="ECO:0000313" key="3">
    <source>
        <dbReference type="Proteomes" id="UP000007014"/>
    </source>
</evidence>
<dbReference type="KEGG" id="cme:CYME_CMT506C"/>
<dbReference type="HOGENOM" id="CLU_3109273_0_0_1"/>
<name>M1VIL3_CYAM1</name>
<dbReference type="AlphaFoldDB" id="M1VIL3"/>
<dbReference type="Gramene" id="CMT506CT">
    <property type="protein sequence ID" value="CMT506CT"/>
    <property type="gene ID" value="CMT506C"/>
</dbReference>
<proteinExistence type="predicted"/>